<evidence type="ECO:0000256" key="1">
    <source>
        <dbReference type="SAM" id="Phobius"/>
    </source>
</evidence>
<protein>
    <submittedName>
        <fullName evidence="2">DUF3087 domain-containing protein</fullName>
    </submittedName>
</protein>
<keyword evidence="1" id="KW-0812">Transmembrane</keyword>
<keyword evidence="1" id="KW-1133">Transmembrane helix</keyword>
<gene>
    <name evidence="2" type="ORF">NE536_03815</name>
</gene>
<comment type="caution">
    <text evidence="2">The sequence shown here is derived from an EMBL/GenBank/DDBJ whole genome shotgun (WGS) entry which is preliminary data.</text>
</comment>
<dbReference type="EMBL" id="JAMTCC010000005">
    <property type="protein sequence ID" value="MCT7944489.1"/>
    <property type="molecule type" value="Genomic_DNA"/>
</dbReference>
<dbReference type="Pfam" id="PF11286">
    <property type="entry name" value="DUF3087"/>
    <property type="match status" value="1"/>
</dbReference>
<dbReference type="Proteomes" id="UP001155604">
    <property type="component" value="Unassembled WGS sequence"/>
</dbReference>
<reference evidence="2" key="1">
    <citation type="journal article" date="2023" name="Int. J. Syst. Evol. Microbiol.">
        <title>&lt;i&gt;Shewanella septentrionalis&lt;/i&gt; sp. nov. and &lt;i&gt;Shewanella holmiensis&lt;/i&gt; sp. nov., isolated from Baltic Sea water and sediments.</title>
        <authorList>
            <person name="Martin-Rodriguez A.J."/>
            <person name="Thorell K."/>
            <person name="Joffre E."/>
            <person name="Jensie-Markopoulos S."/>
            <person name="Moore E.R.B."/>
            <person name="Sjoling A."/>
        </authorList>
    </citation>
    <scope>NUCLEOTIDE SEQUENCE</scope>
    <source>
        <strain evidence="2">SP1W3</strain>
    </source>
</reference>
<feature type="transmembrane region" description="Helical" evidence="1">
    <location>
        <begin position="17"/>
        <end position="42"/>
    </location>
</feature>
<keyword evidence="1" id="KW-0472">Membrane</keyword>
<proteinExistence type="predicted"/>
<dbReference type="AlphaFoldDB" id="A0A9X2WSL7"/>
<sequence>MKLQEIDKTLYRKNMNLFIVILVVSLVVLSLIFGAGLIALFGATPVPGEPTGNFHLNLLGVIFSLGLCSAVIYNLKDKPIFSEIYYVWQLKQLHNRIYRKLIKIKAAAAQNDVNALIILLFYYTSLRQVYELDDNTLTLPALTQDLNRLNAQIESLGLLLSPEQFTPELLTRPF</sequence>
<evidence type="ECO:0000313" key="2">
    <source>
        <dbReference type="EMBL" id="MCT7944489.1"/>
    </source>
</evidence>
<dbReference type="InterPro" id="IPR021438">
    <property type="entry name" value="DUF3087"/>
</dbReference>
<dbReference type="RefSeq" id="WP_261271848.1">
    <property type="nucleotide sequence ID" value="NZ_JAMTCC010000005.1"/>
</dbReference>
<keyword evidence="3" id="KW-1185">Reference proteome</keyword>
<name>A0A9X2WSL7_9GAMM</name>
<evidence type="ECO:0000313" key="3">
    <source>
        <dbReference type="Proteomes" id="UP001155604"/>
    </source>
</evidence>
<accession>A0A9X2WSL7</accession>
<feature type="transmembrane region" description="Helical" evidence="1">
    <location>
        <begin position="54"/>
        <end position="75"/>
    </location>
</feature>
<organism evidence="2 3">
    <name type="scientific">Shewanella septentrionalis</name>
    <dbReference type="NCBI Taxonomy" id="2952223"/>
    <lineage>
        <taxon>Bacteria</taxon>
        <taxon>Pseudomonadati</taxon>
        <taxon>Pseudomonadota</taxon>
        <taxon>Gammaproteobacteria</taxon>
        <taxon>Alteromonadales</taxon>
        <taxon>Shewanellaceae</taxon>
        <taxon>Shewanella</taxon>
    </lineage>
</organism>